<name>A0ABS6QTC1_9PSED</name>
<dbReference type="Proteomes" id="UP001049200">
    <property type="component" value="Unassembled WGS sequence"/>
</dbReference>
<proteinExistence type="predicted"/>
<keyword evidence="3" id="KW-1185">Reference proteome</keyword>
<evidence type="ECO:0000256" key="1">
    <source>
        <dbReference type="SAM" id="SignalP"/>
    </source>
</evidence>
<comment type="caution">
    <text evidence="2">The sequence shown here is derived from an EMBL/GenBank/DDBJ whole genome shotgun (WGS) entry which is preliminary data.</text>
</comment>
<feature type="chain" id="PRO_5046275957" evidence="1">
    <location>
        <begin position="21"/>
        <end position="156"/>
    </location>
</feature>
<organism evidence="2 3">
    <name type="scientific">Pseudomonas azerbaijanoccidentalis</name>
    <dbReference type="NCBI Taxonomy" id="2842347"/>
    <lineage>
        <taxon>Bacteria</taxon>
        <taxon>Pseudomonadati</taxon>
        <taxon>Pseudomonadota</taxon>
        <taxon>Gammaproteobacteria</taxon>
        <taxon>Pseudomonadales</taxon>
        <taxon>Pseudomonadaceae</taxon>
        <taxon>Pseudomonas</taxon>
    </lineage>
</organism>
<gene>
    <name evidence="2" type="ORF">KVG88_19105</name>
</gene>
<evidence type="ECO:0000313" key="3">
    <source>
        <dbReference type="Proteomes" id="UP001049200"/>
    </source>
</evidence>
<evidence type="ECO:0000313" key="2">
    <source>
        <dbReference type="EMBL" id="MBV4522172.1"/>
    </source>
</evidence>
<reference evidence="2" key="1">
    <citation type="submission" date="2021-06" db="EMBL/GenBank/DDBJ databases">
        <title>Updating the genus Pseudomonas: Description of 43 new species and partition of the Pseudomonas putida group.</title>
        <authorList>
            <person name="Girard L."/>
            <person name="Lood C."/>
            <person name="Vandamme P."/>
            <person name="Rokni-Zadeh H."/>
            <person name="Van Noort V."/>
            <person name="Hofte M."/>
            <person name="Lavigne R."/>
            <person name="De Mot R."/>
        </authorList>
    </citation>
    <scope>NUCLEOTIDE SEQUENCE</scope>
    <source>
        <strain evidence="2">SWRI74</strain>
    </source>
</reference>
<protein>
    <submittedName>
        <fullName evidence="2">Uncharacterized protein</fullName>
    </submittedName>
</protein>
<keyword evidence="1" id="KW-0732">Signal</keyword>
<feature type="signal peptide" evidence="1">
    <location>
        <begin position="1"/>
        <end position="20"/>
    </location>
</feature>
<dbReference type="RefSeq" id="WP_217872411.1">
    <property type="nucleotide sequence ID" value="NZ_JAHSTU010000005.1"/>
</dbReference>
<sequence length="156" mass="17122">MKRKIVALALLLGMNSGVYAQEYTNSFIANVFAEKDQERGIALTVERKEQLLEMTERATQLCHNNLSQGQEAENIGNMIVMARKKLDAANIPITHYELLDVVFSSLGDGKKDWDCGSVLSMYLTLRIPSAGESGLTHIGAYKTIQSSRDSGLLGPS</sequence>
<accession>A0ABS6QTC1</accession>
<dbReference type="EMBL" id="JAHSTU010000005">
    <property type="protein sequence ID" value="MBV4522172.1"/>
    <property type="molecule type" value="Genomic_DNA"/>
</dbReference>